<gene>
    <name evidence="1" type="ORF">F5148DRAFT_1149032</name>
</gene>
<dbReference type="EMBL" id="JAGFNK010000091">
    <property type="protein sequence ID" value="KAI9508436.1"/>
    <property type="molecule type" value="Genomic_DNA"/>
</dbReference>
<sequence length="997" mass="111715">MERPSLHAGMEAQDGRAPGRERSQATARRDETVRKKSSESHAGKKALEGAQVRIGPVENAASGRIAREVVGLELIRISDGVSVGVWLKYERCEANREDDSITQAMSKFTFSEREGMVLLAQTSTLSASAIIGLLSYIAYSAVTILRGARKRWKIGGAVEVLFLNQLAWDLAQAVGGIMNIKWALEGVQFPEASVMSRKDTDPTLRRHQARLWTWCSFVDSGRWSVLLSLALSNRSLKAIAVYTLYVLCFSGVPPVYENEDERRRKSLRRSLTFIACQWIAVGVVVAINIGVDGAYQIYGPTGYWCWIQPKYLVQRIAADYAFFWLTGASNIVIYSILFLYIKGYIATDGWRIYRLAVRRQMTSSLSSRRAYGLLYYPAVYIVSILPLSIARFRTFTNHSVPSGAIVFVDMMFLANGVFNVILFSLTRPFLLPHDLPSLDRSSDQDPVVGFQQKEDSNRDAVNNGPPSIPRINIRIDHNRQTDHSVGGRTLQSSRDEWPMIKEETPSETTLCFTHVLEDHCFDYRIFLRPLIDDRKFDEQTEKKHGVDTAVWLRAPVKCIECFDVGGSWSITLPLQGDEIPEATVGGYSEPISDAVSHCVFTYERGSDADQLEAMSQFTFGERVGLILLVQTSALSASAIVGLLSYIVYSAITILRGARKRWKIGGTTEVLFLNQLAWDMIQAVGGIMDIKCPQARFWTWCSFVDSGRWTVLFYLALSNQSFKAIAVYTLYVLCFSGGDQLTNENEDDRRRKSLRRSLAFTLCLWITVGLVVAINMGVDGAYHFYGPTGFWCWIASKYSIQRIAADYAFFWITAASNIVIYSILFLYIKGYIATNGWRIYRRPVRQEISDVSSKRAYGLLYYPAVYIVSILPLSIARFRAFTNHSVPHGATIFVDMMFLANGLFNVILFSFTRPFLLPHDLPSPNGSPQQDPIAEVQQKEGSNHDAADNGLPSIPHIDIPFDPYRQTVHSDGGSTLPSSGARRSAIKEEAPSEGSLGR</sequence>
<comment type="caution">
    <text evidence="1">The sequence shown here is derived from an EMBL/GenBank/DDBJ whole genome shotgun (WGS) entry which is preliminary data.</text>
</comment>
<dbReference type="Proteomes" id="UP001207468">
    <property type="component" value="Unassembled WGS sequence"/>
</dbReference>
<keyword evidence="2" id="KW-1185">Reference proteome</keyword>
<evidence type="ECO:0000313" key="1">
    <source>
        <dbReference type="EMBL" id="KAI9508436.1"/>
    </source>
</evidence>
<proteinExistence type="predicted"/>
<reference evidence="1" key="1">
    <citation type="submission" date="2021-03" db="EMBL/GenBank/DDBJ databases">
        <title>Evolutionary priming and transition to the ectomycorrhizal habit in an iconic lineage of mushroom-forming fungi: is preadaptation a requirement?</title>
        <authorList>
            <consortium name="DOE Joint Genome Institute"/>
            <person name="Looney B.P."/>
            <person name="Miyauchi S."/>
            <person name="Morin E."/>
            <person name="Drula E."/>
            <person name="Courty P.E."/>
            <person name="Chicoki N."/>
            <person name="Fauchery L."/>
            <person name="Kohler A."/>
            <person name="Kuo A."/>
            <person name="LaButti K."/>
            <person name="Pangilinan J."/>
            <person name="Lipzen A."/>
            <person name="Riley R."/>
            <person name="Andreopoulos W."/>
            <person name="He G."/>
            <person name="Johnson J."/>
            <person name="Barry K.W."/>
            <person name="Grigoriev I.V."/>
            <person name="Nagy L."/>
            <person name="Hibbett D."/>
            <person name="Henrissat B."/>
            <person name="Matheny P.B."/>
            <person name="Labbe J."/>
            <person name="Martin A.F."/>
        </authorList>
    </citation>
    <scope>NUCLEOTIDE SEQUENCE</scope>
    <source>
        <strain evidence="1">BPL698</strain>
    </source>
</reference>
<evidence type="ECO:0000313" key="2">
    <source>
        <dbReference type="Proteomes" id="UP001207468"/>
    </source>
</evidence>
<accession>A0ACC0U9X1</accession>
<name>A0ACC0U9X1_9AGAM</name>
<organism evidence="1 2">
    <name type="scientific">Russula earlei</name>
    <dbReference type="NCBI Taxonomy" id="71964"/>
    <lineage>
        <taxon>Eukaryota</taxon>
        <taxon>Fungi</taxon>
        <taxon>Dikarya</taxon>
        <taxon>Basidiomycota</taxon>
        <taxon>Agaricomycotina</taxon>
        <taxon>Agaricomycetes</taxon>
        <taxon>Russulales</taxon>
        <taxon>Russulaceae</taxon>
        <taxon>Russula</taxon>
    </lineage>
</organism>
<protein>
    <submittedName>
        <fullName evidence="1">Uncharacterized protein</fullName>
    </submittedName>
</protein>